<comment type="caution">
    <text evidence="5">The sequence shown here is derived from an EMBL/GenBank/DDBJ whole genome shotgun (WGS) entry which is preliminary data.</text>
</comment>
<keyword evidence="2" id="KW-0328">Glycosyltransferase</keyword>
<feature type="domain" description="Glycosyltransferase 2-like" evidence="4">
    <location>
        <begin position="4"/>
        <end position="133"/>
    </location>
</feature>
<dbReference type="EMBL" id="MLJW01000014">
    <property type="protein sequence ID" value="OIR13367.1"/>
    <property type="molecule type" value="Genomic_DNA"/>
</dbReference>
<comment type="similarity">
    <text evidence="1">Belongs to the glycosyltransferase 2 family.</text>
</comment>
<dbReference type="SUPFAM" id="SSF53448">
    <property type="entry name" value="Nucleotide-diphospho-sugar transferases"/>
    <property type="match status" value="1"/>
</dbReference>
<dbReference type="AlphaFoldDB" id="A0A1J5SY13"/>
<name>A0A1J5SY13_9ZZZZ</name>
<dbReference type="PANTHER" id="PTHR43179">
    <property type="entry name" value="RHAMNOSYLTRANSFERASE WBBL"/>
    <property type="match status" value="1"/>
</dbReference>
<gene>
    <name evidence="5" type="ORF">GALL_51790</name>
</gene>
<evidence type="ECO:0000313" key="5">
    <source>
        <dbReference type="EMBL" id="OIR13367.1"/>
    </source>
</evidence>
<dbReference type="InterPro" id="IPR001173">
    <property type="entry name" value="Glyco_trans_2-like"/>
</dbReference>
<dbReference type="PANTHER" id="PTHR43179:SF12">
    <property type="entry name" value="GALACTOFURANOSYLTRANSFERASE GLFT2"/>
    <property type="match status" value="1"/>
</dbReference>
<accession>A0A1J5SY13</accession>
<evidence type="ECO:0000256" key="2">
    <source>
        <dbReference type="ARBA" id="ARBA00022676"/>
    </source>
</evidence>
<keyword evidence="3 5" id="KW-0808">Transferase</keyword>
<protein>
    <submittedName>
        <fullName evidence="5">Glycosyl transferase family 2</fullName>
    </submittedName>
</protein>
<dbReference type="InterPro" id="IPR029044">
    <property type="entry name" value="Nucleotide-diphossugar_trans"/>
</dbReference>
<proteinExistence type="inferred from homology"/>
<reference evidence="5" key="1">
    <citation type="submission" date="2016-10" db="EMBL/GenBank/DDBJ databases">
        <title>Sequence of Gallionella enrichment culture.</title>
        <authorList>
            <person name="Poehlein A."/>
            <person name="Muehling M."/>
            <person name="Daniel R."/>
        </authorList>
    </citation>
    <scope>NUCLEOTIDE SEQUENCE</scope>
</reference>
<evidence type="ECO:0000259" key="4">
    <source>
        <dbReference type="Pfam" id="PF00535"/>
    </source>
</evidence>
<evidence type="ECO:0000256" key="1">
    <source>
        <dbReference type="ARBA" id="ARBA00006739"/>
    </source>
</evidence>
<dbReference type="Pfam" id="PF00535">
    <property type="entry name" value="Glycos_transf_2"/>
    <property type="match status" value="1"/>
</dbReference>
<dbReference type="Gene3D" id="3.90.550.10">
    <property type="entry name" value="Spore Coat Polysaccharide Biosynthesis Protein SpsA, Chain A"/>
    <property type="match status" value="1"/>
</dbReference>
<organism evidence="5">
    <name type="scientific">mine drainage metagenome</name>
    <dbReference type="NCBI Taxonomy" id="410659"/>
    <lineage>
        <taxon>unclassified sequences</taxon>
        <taxon>metagenomes</taxon>
        <taxon>ecological metagenomes</taxon>
    </lineage>
</organism>
<evidence type="ECO:0000256" key="3">
    <source>
        <dbReference type="ARBA" id="ARBA00022679"/>
    </source>
</evidence>
<sequence length="273" mass="30938">MKISVVTAYYNRRALFLRTLRTIAASRLAASVEVIAVDDASRDEERIEDLGGLTGLDMTVVRIDPREKWWRNSCIPFNRGFNLATGDIIVLQNPECLHLGDVIAAVAENVVPGRYVNFACYSVDEPTTRRLHAVDPASATWQSSARAALEPIAQRATVDDGESAWYNHSVHKPTKYHFCAALHRRDLESLGGFDERYANGIAFDDNDWLTRVTRMGLDIRTIDDPFVVHQYHGKTNYGANLPYFHRNKALYENVTLKEKGHRVYSRCFPCFDA</sequence>
<dbReference type="GO" id="GO:0016757">
    <property type="term" value="F:glycosyltransferase activity"/>
    <property type="evidence" value="ECO:0007669"/>
    <property type="project" value="UniProtKB-KW"/>
</dbReference>